<accession>A0A564JVP5</accession>
<dbReference type="Proteomes" id="UP000318370">
    <property type="component" value="Unassembled WGS sequence"/>
</dbReference>
<sequence>MATPDWEAIETAYRAGVMSLREIASQHSISHVFINKRAKKEGWGPIRKSESKG</sequence>
<reference evidence="1 2" key="1">
    <citation type="submission" date="2019-07" db="EMBL/GenBank/DDBJ databases">
        <authorList>
            <person name="Brisse S."/>
            <person name="Rodrigues C."/>
            <person name="Thorpe H."/>
        </authorList>
    </citation>
    <scope>NUCLEOTIDE SEQUENCE [LARGE SCALE GENOMIC DNA]</scope>
    <source>
        <strain evidence="1">SB6408</strain>
    </source>
</reference>
<name>A0A564JVP5_9ENTR</name>
<gene>
    <name evidence="1" type="ORF">SB6408_04976</name>
</gene>
<evidence type="ECO:0000313" key="1">
    <source>
        <dbReference type="EMBL" id="VUS61294.1"/>
    </source>
</evidence>
<organism evidence="1 2">
    <name type="scientific">Klebsiella spallanzanii</name>
    <dbReference type="NCBI Taxonomy" id="2587528"/>
    <lineage>
        <taxon>Bacteria</taxon>
        <taxon>Pseudomonadati</taxon>
        <taxon>Pseudomonadota</taxon>
        <taxon>Gammaproteobacteria</taxon>
        <taxon>Enterobacterales</taxon>
        <taxon>Enterobacteriaceae</taxon>
        <taxon>Klebsiella/Raoultella group</taxon>
        <taxon>Klebsiella</taxon>
    </lineage>
</organism>
<proteinExistence type="predicted"/>
<dbReference type="EMBL" id="CABGHF010000011">
    <property type="protein sequence ID" value="VUS61294.1"/>
    <property type="molecule type" value="Genomic_DNA"/>
</dbReference>
<dbReference type="AlphaFoldDB" id="A0A564JVP5"/>
<evidence type="ECO:0000313" key="2">
    <source>
        <dbReference type="Proteomes" id="UP000318370"/>
    </source>
</evidence>
<protein>
    <submittedName>
        <fullName evidence="1">Uncharacterized protein</fullName>
    </submittedName>
</protein>